<evidence type="ECO:0000313" key="2">
    <source>
        <dbReference type="EMBL" id="MPC21523.1"/>
    </source>
</evidence>
<gene>
    <name evidence="2" type="ORF">E2C01_014511</name>
</gene>
<evidence type="ECO:0000256" key="1">
    <source>
        <dbReference type="SAM" id="MobiDB-lite"/>
    </source>
</evidence>
<sequence>MLESAWCGVAPRHLSGWRGSGQPAQVSQGAPASQWRGPGCSEKTVRCLSLFSLTDLVFLEIYSVLGVIFRGEGGEVVVVLVVVLIFEVVQP</sequence>
<reference evidence="2 3" key="1">
    <citation type="submission" date="2019-05" db="EMBL/GenBank/DDBJ databases">
        <title>Another draft genome of Portunus trituberculatus and its Hox gene families provides insights of decapod evolution.</title>
        <authorList>
            <person name="Jeong J.-H."/>
            <person name="Song I."/>
            <person name="Kim S."/>
            <person name="Choi T."/>
            <person name="Kim D."/>
            <person name="Ryu S."/>
            <person name="Kim W."/>
        </authorList>
    </citation>
    <scope>NUCLEOTIDE SEQUENCE [LARGE SCALE GENOMIC DNA]</scope>
    <source>
        <tissue evidence="2">Muscle</tissue>
    </source>
</reference>
<organism evidence="2 3">
    <name type="scientific">Portunus trituberculatus</name>
    <name type="common">Swimming crab</name>
    <name type="synonym">Neptunus trituberculatus</name>
    <dbReference type="NCBI Taxonomy" id="210409"/>
    <lineage>
        <taxon>Eukaryota</taxon>
        <taxon>Metazoa</taxon>
        <taxon>Ecdysozoa</taxon>
        <taxon>Arthropoda</taxon>
        <taxon>Crustacea</taxon>
        <taxon>Multicrustacea</taxon>
        <taxon>Malacostraca</taxon>
        <taxon>Eumalacostraca</taxon>
        <taxon>Eucarida</taxon>
        <taxon>Decapoda</taxon>
        <taxon>Pleocyemata</taxon>
        <taxon>Brachyura</taxon>
        <taxon>Eubrachyura</taxon>
        <taxon>Portunoidea</taxon>
        <taxon>Portunidae</taxon>
        <taxon>Portuninae</taxon>
        <taxon>Portunus</taxon>
    </lineage>
</organism>
<feature type="compositionally biased region" description="Polar residues" evidence="1">
    <location>
        <begin position="22"/>
        <end position="31"/>
    </location>
</feature>
<dbReference type="AlphaFoldDB" id="A0A5B7DK73"/>
<proteinExistence type="predicted"/>
<name>A0A5B7DK73_PORTR</name>
<dbReference type="Proteomes" id="UP000324222">
    <property type="component" value="Unassembled WGS sequence"/>
</dbReference>
<accession>A0A5B7DK73</accession>
<keyword evidence="3" id="KW-1185">Reference proteome</keyword>
<evidence type="ECO:0000313" key="3">
    <source>
        <dbReference type="Proteomes" id="UP000324222"/>
    </source>
</evidence>
<comment type="caution">
    <text evidence="2">The sequence shown here is derived from an EMBL/GenBank/DDBJ whole genome shotgun (WGS) entry which is preliminary data.</text>
</comment>
<feature type="region of interest" description="Disordered" evidence="1">
    <location>
        <begin position="17"/>
        <end position="39"/>
    </location>
</feature>
<dbReference type="EMBL" id="VSRR010000986">
    <property type="protein sequence ID" value="MPC21523.1"/>
    <property type="molecule type" value="Genomic_DNA"/>
</dbReference>
<protein>
    <submittedName>
        <fullName evidence="2">Uncharacterized protein</fullName>
    </submittedName>
</protein>